<dbReference type="PROSITE" id="PS51391">
    <property type="entry name" value="CID"/>
    <property type="match status" value="1"/>
</dbReference>
<dbReference type="CDD" id="cd09276">
    <property type="entry name" value="Rnase_HI_RT_non_LTR"/>
    <property type="match status" value="1"/>
</dbReference>
<feature type="domain" description="CID" evidence="2">
    <location>
        <begin position="419"/>
        <end position="571"/>
    </location>
</feature>
<feature type="region of interest" description="Disordered" evidence="1">
    <location>
        <begin position="355"/>
        <end position="388"/>
    </location>
</feature>
<evidence type="ECO:0000313" key="4">
    <source>
        <dbReference type="Proteomes" id="UP000650533"/>
    </source>
</evidence>
<dbReference type="PANTHER" id="PTHR28291:SF1">
    <property type="entry name" value="CTD KINASE SUBUNIT GAMMA"/>
    <property type="match status" value="1"/>
</dbReference>
<dbReference type="SUPFAM" id="SSF53098">
    <property type="entry name" value="Ribonuclease H-like"/>
    <property type="match status" value="1"/>
</dbReference>
<feature type="region of interest" description="Disordered" evidence="1">
    <location>
        <begin position="753"/>
        <end position="789"/>
    </location>
</feature>
<feature type="compositionally biased region" description="Basic and acidic residues" evidence="1">
    <location>
        <begin position="693"/>
        <end position="703"/>
    </location>
</feature>
<proteinExistence type="predicted"/>
<keyword evidence="3" id="KW-0418">Kinase</keyword>
<protein>
    <submittedName>
        <fullName evidence="3">CTD kinase subunit gamma CTK3 protein</fullName>
    </submittedName>
</protein>
<sequence>MNVSLKKSMFGLDSILNAEDSDDDSSLILENDSSAQLEIGEGALLPDTPSAVGLPASMQREPVINAPHYESAPENNIQTLSTNGARVNIPVVTDQVVRLIQVDGSHVMHVSNRESMVALGEQLVTGFVARSTLTSDLPTSAGPHVNNHASILRERMSLPPESPLLRGGIEPRFEVFDAEMIALAEAAAYGVSKARSLDTHNILLFADNKAALSNMSFLSIHPCQYTSWKFCSAIDTFLHESPLNKVELRWVPGHEGVEGNERADALANEGGTKPPYHTHNRSLTWCKAEATWNASRTWAREWSNQPHSRFVSEYIRHNPSLSPQPFFKAFPFHHAIHAWLNQAILGHECRERFRPDDDPSYPCGAPPPAKLSITSSGPAPHTTTPDSPFAMPRDPCQTLFFSAPPPDSESLPASSTQQMPSKSDLAYSSPYGAPFGYLSIWLFITQASIQKIVGYALKHYARCGEDLWDCVMEECQKGSLNTRMNILHLLDNLCETALLYQGGVTTPSSQAPYIEYVTRDLEKIVEYVVPDSRDGLVNFQTSKQILESWQTKRVLDPIAVSNVIEILEIKKSSLKEIPATRSNTSAAERDEIFKRIEEDRERHKLLRQRRWNVPTRVGQPYAPRLASAVPTARILPLNPVPTSPTSPIMSSHLASPIAPAHPLDSNTSAGTGQGGMPPPAPKHLPPRHALRKSYTEAQRERQRQRSRTGGEDAQETALDIEFEQAWETTSDWNEDDIDAVVEECGLCWGDERDIQTGSAEGFPKDSVVDYGSGGAYSGSRFSAPVGERS</sequence>
<name>A0A8H8P677_9AGAM</name>
<evidence type="ECO:0000313" key="3">
    <source>
        <dbReference type="EMBL" id="QRW25290.1"/>
    </source>
</evidence>
<dbReference type="Pfam" id="PF12350">
    <property type="entry name" value="CTK3_C"/>
    <property type="match status" value="1"/>
</dbReference>
<feature type="region of interest" description="Disordered" evidence="1">
    <location>
        <begin position="643"/>
        <end position="715"/>
    </location>
</feature>
<dbReference type="InterPro" id="IPR012337">
    <property type="entry name" value="RNaseH-like_sf"/>
</dbReference>
<reference evidence="3" key="1">
    <citation type="submission" date="2020-05" db="EMBL/GenBank/DDBJ databases">
        <title>Evolutionary and genomic comparisons of hybrid uninucleate and nonhybrid Rhizoctonia fungi.</title>
        <authorList>
            <person name="Li C."/>
            <person name="Chen X."/>
        </authorList>
    </citation>
    <scope>NUCLEOTIDE SEQUENCE</scope>
    <source>
        <strain evidence="3">AG-1 IA</strain>
    </source>
</reference>
<dbReference type="GO" id="GO:0070692">
    <property type="term" value="C:CTDK-1 complex"/>
    <property type="evidence" value="ECO:0007669"/>
    <property type="project" value="InterPro"/>
</dbReference>
<dbReference type="GO" id="GO:0003676">
    <property type="term" value="F:nucleic acid binding"/>
    <property type="evidence" value="ECO:0007669"/>
    <property type="project" value="InterPro"/>
</dbReference>
<dbReference type="InterPro" id="IPR006569">
    <property type="entry name" value="CID_dom"/>
</dbReference>
<dbReference type="GO" id="GO:0032786">
    <property type="term" value="P:positive regulation of DNA-templated transcription, elongation"/>
    <property type="evidence" value="ECO:0007669"/>
    <property type="project" value="InterPro"/>
</dbReference>
<dbReference type="EMBL" id="CP059670">
    <property type="protein sequence ID" value="QRW25290.1"/>
    <property type="molecule type" value="Genomic_DNA"/>
</dbReference>
<dbReference type="AlphaFoldDB" id="A0A8H8P677"/>
<dbReference type="RefSeq" id="XP_043185527.1">
    <property type="nucleotide sequence ID" value="XM_043327055.1"/>
</dbReference>
<evidence type="ECO:0000256" key="1">
    <source>
        <dbReference type="SAM" id="MobiDB-lite"/>
    </source>
</evidence>
<dbReference type="InterPro" id="IPR036397">
    <property type="entry name" value="RNaseH_sf"/>
</dbReference>
<dbReference type="KEGG" id="rsx:RhiXN_07239"/>
<organism evidence="3 4">
    <name type="scientific">Rhizoctonia solani</name>
    <dbReference type="NCBI Taxonomy" id="456999"/>
    <lineage>
        <taxon>Eukaryota</taxon>
        <taxon>Fungi</taxon>
        <taxon>Dikarya</taxon>
        <taxon>Basidiomycota</taxon>
        <taxon>Agaricomycotina</taxon>
        <taxon>Agaricomycetes</taxon>
        <taxon>Cantharellales</taxon>
        <taxon>Ceratobasidiaceae</taxon>
        <taxon>Rhizoctonia</taxon>
    </lineage>
</organism>
<dbReference type="InterPro" id="IPR024638">
    <property type="entry name" value="Ctk3_N"/>
</dbReference>
<dbReference type="Pfam" id="PF12243">
    <property type="entry name" value="CTK3"/>
    <property type="match status" value="1"/>
</dbReference>
<accession>A0A8H8P677</accession>
<dbReference type="GeneID" id="67029518"/>
<evidence type="ECO:0000259" key="2">
    <source>
        <dbReference type="PROSITE" id="PS51391"/>
    </source>
</evidence>
<dbReference type="InterPro" id="IPR042326">
    <property type="entry name" value="Ctk3"/>
</dbReference>
<keyword evidence="3" id="KW-0808">Transferase</keyword>
<dbReference type="InterPro" id="IPR008942">
    <property type="entry name" value="ENTH_VHS"/>
</dbReference>
<dbReference type="PANTHER" id="PTHR28291">
    <property type="entry name" value="CTD KINASE SUBUNIT GAMMA"/>
    <property type="match status" value="1"/>
</dbReference>
<gene>
    <name evidence="3" type="ORF">RhiXN_07239</name>
</gene>
<dbReference type="GO" id="GO:0045943">
    <property type="term" value="P:positive regulation of transcription by RNA polymerase I"/>
    <property type="evidence" value="ECO:0007669"/>
    <property type="project" value="TreeGrafter"/>
</dbReference>
<dbReference type="Gene3D" id="3.30.420.10">
    <property type="entry name" value="Ribonuclease H-like superfamily/Ribonuclease H"/>
    <property type="match status" value="1"/>
</dbReference>
<feature type="compositionally biased region" description="Polar residues" evidence="1">
    <location>
        <begin position="372"/>
        <end position="386"/>
    </location>
</feature>
<dbReference type="GO" id="GO:0016301">
    <property type="term" value="F:kinase activity"/>
    <property type="evidence" value="ECO:0007669"/>
    <property type="project" value="UniProtKB-KW"/>
</dbReference>
<dbReference type="Proteomes" id="UP000650533">
    <property type="component" value="Chromosome 13"/>
</dbReference>
<dbReference type="Gene3D" id="1.25.40.90">
    <property type="match status" value="1"/>
</dbReference>
<dbReference type="InterPro" id="IPR024637">
    <property type="entry name" value="Ctk3_C"/>
</dbReference>